<keyword evidence="19" id="KW-1185">Reference proteome</keyword>
<keyword evidence="9 16" id="KW-0547">Nucleotide-binding</keyword>
<feature type="binding site" evidence="16">
    <location>
        <position position="146"/>
    </location>
    <ligand>
        <name>Zn(2+)</name>
        <dbReference type="ChEBI" id="CHEBI:29105"/>
    </ligand>
</feature>
<dbReference type="InterPro" id="IPR015413">
    <property type="entry name" value="Methionyl/Leucyl_tRNA_Synth"/>
</dbReference>
<dbReference type="InterPro" id="IPR012340">
    <property type="entry name" value="NA-bd_OB-fold"/>
</dbReference>
<dbReference type="PROSITE" id="PS00178">
    <property type="entry name" value="AA_TRNA_LIGASE_I"/>
    <property type="match status" value="1"/>
</dbReference>
<dbReference type="KEGG" id="kso:CKSOR_00084"/>
<dbReference type="Pfam" id="PF09334">
    <property type="entry name" value="tRNA-synt_1g"/>
    <property type="match status" value="1"/>
</dbReference>
<keyword evidence="11 16" id="KW-0067">ATP-binding</keyword>
<dbReference type="EC" id="6.1.1.10" evidence="16"/>
<dbReference type="InterPro" id="IPR014758">
    <property type="entry name" value="Met-tRNA_synth"/>
</dbReference>
<dbReference type="SUPFAM" id="SSF47323">
    <property type="entry name" value="Anticodon-binding domain of a subclass of class I aminoacyl-tRNA synthetases"/>
    <property type="match status" value="1"/>
</dbReference>
<evidence type="ECO:0000256" key="13">
    <source>
        <dbReference type="ARBA" id="ARBA00022917"/>
    </source>
</evidence>
<evidence type="ECO:0000313" key="19">
    <source>
        <dbReference type="Proteomes" id="UP000266796"/>
    </source>
</evidence>
<dbReference type="RefSeq" id="WP_108673649.1">
    <property type="nucleotide sequence ID" value="NZ_CP025628.1"/>
</dbReference>
<evidence type="ECO:0000256" key="4">
    <source>
        <dbReference type="ARBA" id="ARBA00011738"/>
    </source>
</evidence>
<evidence type="ECO:0000256" key="14">
    <source>
        <dbReference type="ARBA" id="ARBA00023146"/>
    </source>
</evidence>
<comment type="cofactor">
    <cofactor evidence="16">
        <name>Zn(2+)</name>
        <dbReference type="ChEBI" id="CHEBI:29105"/>
    </cofactor>
    <text evidence="16">Binds 1 zinc ion per subunit.</text>
</comment>
<comment type="subcellular location">
    <subcellularLocation>
        <location evidence="2 16">Cytoplasm</location>
    </subcellularLocation>
</comment>
<dbReference type="FunFam" id="2.40.50.140:FF:000042">
    <property type="entry name" value="Methionine--tRNA ligase"/>
    <property type="match status" value="1"/>
</dbReference>
<dbReference type="HAMAP" id="MF_00098">
    <property type="entry name" value="Met_tRNA_synth_type1"/>
    <property type="match status" value="1"/>
</dbReference>
<comment type="similarity">
    <text evidence="3 16">Belongs to the class-I aminoacyl-tRNA synthetase family. MetG type 1 subfamily.</text>
</comment>
<feature type="binding site" evidence="16">
    <location>
        <position position="159"/>
    </location>
    <ligand>
        <name>Zn(2+)</name>
        <dbReference type="ChEBI" id="CHEBI:29105"/>
    </ligand>
</feature>
<keyword evidence="5 16" id="KW-0963">Cytoplasm</keyword>
<dbReference type="OrthoDB" id="9810191at2"/>
<evidence type="ECO:0000256" key="2">
    <source>
        <dbReference type="ARBA" id="ARBA00004496"/>
    </source>
</evidence>
<keyword evidence="7 16" id="KW-0436">Ligase</keyword>
<keyword evidence="8 16" id="KW-0479">Metal-binding</keyword>
<keyword evidence="10 16" id="KW-0862">Zinc</keyword>
<dbReference type="InterPro" id="IPR014729">
    <property type="entry name" value="Rossmann-like_a/b/a_fold"/>
</dbReference>
<sequence length="690" mass="80135">MQRTIFVTTALPYANGELHIGHIMEYIQADIWVRSMRMSKHTVYFIGADDAHGAPIMLKAEKEGITPEELVKRYTTNRQQYFKGFYISFDHWDTTLSKENKDLSCKFYKELKKQGLIYSKFIDQFYDPMKDMFLSDRYIRGTCPECNANDQYGDSCEKCGSVYSPMDLINPYSSLTGEKPIIKSSEHFFFKLSDPKCVNFLETWVHGKNRHGQLHLQEEVSSKIKEWLNIVDNKILIKDWDISRDAPYFGIEIPDTKDKFFYVWLDAPIGYLSSFKIYCEKNNINFDEIIKPDSNIEQIHFIGKDITYFHALFWPAMTNFAMYKVPDRLNVHGFITINNEKMSKSRGTGLSPLKYLNIGMNPEWLRYYLATKLNGTIADIDFNKKDFINRINSDLVGKFANLASRSSKFINEYFQGILYYDDNTKLSLQNEIINFIEKIKLLFENHNYSKSLREIMSFNDSANKDFDKAKPWLIAKEINFNQFLKNQLHLTCSIALAKFRAISIALSPVLPNISANIAKNVFGNKNEFIWQDAHILPYKINHFKHLINRIDEKIMEKLFDSNDTSDQKNHNDVNIINNNYITIEDVAKIDMRVAKIIDCHEIINSEKMLSFTLDIGQNKYITVFSGIKNSYDPESLIGKFTIVIVNLQPRKMRFGISEGMILAASDSNDKNDKIYLLEPHNGAYAGMKIK</sequence>
<evidence type="ECO:0000256" key="3">
    <source>
        <dbReference type="ARBA" id="ARBA00008258"/>
    </source>
</evidence>
<dbReference type="InterPro" id="IPR023458">
    <property type="entry name" value="Met-tRNA_ligase_1"/>
</dbReference>
<dbReference type="InterPro" id="IPR004495">
    <property type="entry name" value="Met-tRNA-synth_bsu_C"/>
</dbReference>
<dbReference type="InterPro" id="IPR029038">
    <property type="entry name" value="MetRS_Zn"/>
</dbReference>
<keyword evidence="12 16" id="KW-0694">RNA-binding</keyword>
<dbReference type="NCBIfam" id="NF001100">
    <property type="entry name" value="PRK00133.1"/>
    <property type="match status" value="1"/>
</dbReference>
<keyword evidence="13 16" id="KW-0648">Protein biosynthesis</keyword>
<feature type="short sequence motif" description="'HIGH' region" evidence="16">
    <location>
        <begin position="12"/>
        <end position="22"/>
    </location>
</feature>
<dbReference type="GO" id="GO:0000049">
    <property type="term" value="F:tRNA binding"/>
    <property type="evidence" value="ECO:0007669"/>
    <property type="project" value="UniProtKB-UniRule"/>
</dbReference>
<protein>
    <recommendedName>
        <fullName evidence="16">Methionine--tRNA ligase</fullName>
        <ecNumber evidence="16">6.1.1.10</ecNumber>
    </recommendedName>
    <alternativeName>
        <fullName evidence="16">Methionyl-tRNA synthetase</fullName>
        <shortName evidence="16">MetRS</shortName>
    </alternativeName>
</protein>
<dbReference type="Gene3D" id="2.40.50.140">
    <property type="entry name" value="Nucleic acid-binding proteins"/>
    <property type="match status" value="1"/>
</dbReference>
<dbReference type="SUPFAM" id="SSF57770">
    <property type="entry name" value="Methionyl-tRNA synthetase (MetRS), Zn-domain"/>
    <property type="match status" value="1"/>
</dbReference>
<accession>A0A3S7J981</accession>
<keyword evidence="14 16" id="KW-0030">Aminoacyl-tRNA synthetase</keyword>
<proteinExistence type="inferred from homology"/>
<evidence type="ECO:0000256" key="9">
    <source>
        <dbReference type="ARBA" id="ARBA00022741"/>
    </source>
</evidence>
<dbReference type="Pfam" id="PF01588">
    <property type="entry name" value="tRNA_bind"/>
    <property type="match status" value="1"/>
</dbReference>
<dbReference type="GO" id="GO:0006431">
    <property type="term" value="P:methionyl-tRNA aminoacylation"/>
    <property type="evidence" value="ECO:0007669"/>
    <property type="project" value="UniProtKB-UniRule"/>
</dbReference>
<evidence type="ECO:0000259" key="17">
    <source>
        <dbReference type="PROSITE" id="PS50886"/>
    </source>
</evidence>
<feature type="short sequence motif" description="'KMSKS' region" evidence="16">
    <location>
        <begin position="341"/>
        <end position="345"/>
    </location>
</feature>
<evidence type="ECO:0000256" key="5">
    <source>
        <dbReference type="ARBA" id="ARBA00022490"/>
    </source>
</evidence>
<gene>
    <name evidence="16 18" type="primary">metG</name>
    <name evidence="18" type="ORF">CKSOR_00084</name>
</gene>
<keyword evidence="6 16" id="KW-0820">tRNA-binding</keyword>
<dbReference type="GO" id="GO:0046872">
    <property type="term" value="F:metal ion binding"/>
    <property type="evidence" value="ECO:0007669"/>
    <property type="project" value="UniProtKB-KW"/>
</dbReference>
<name>A0A3S7J981_9PROT</name>
<evidence type="ECO:0000256" key="12">
    <source>
        <dbReference type="ARBA" id="ARBA00022884"/>
    </source>
</evidence>
<dbReference type="InterPro" id="IPR002547">
    <property type="entry name" value="tRNA-bd_dom"/>
</dbReference>
<comment type="catalytic activity">
    <reaction evidence="15 16">
        <text>tRNA(Met) + L-methionine + ATP = L-methionyl-tRNA(Met) + AMP + diphosphate</text>
        <dbReference type="Rhea" id="RHEA:13481"/>
        <dbReference type="Rhea" id="RHEA-COMP:9667"/>
        <dbReference type="Rhea" id="RHEA-COMP:9698"/>
        <dbReference type="ChEBI" id="CHEBI:30616"/>
        <dbReference type="ChEBI" id="CHEBI:33019"/>
        <dbReference type="ChEBI" id="CHEBI:57844"/>
        <dbReference type="ChEBI" id="CHEBI:78442"/>
        <dbReference type="ChEBI" id="CHEBI:78530"/>
        <dbReference type="ChEBI" id="CHEBI:456215"/>
        <dbReference type="EC" id="6.1.1.10"/>
    </reaction>
</comment>
<evidence type="ECO:0000256" key="6">
    <source>
        <dbReference type="ARBA" id="ARBA00022555"/>
    </source>
</evidence>
<feature type="binding site" evidence="16">
    <location>
        <position position="143"/>
    </location>
    <ligand>
        <name>Zn(2+)</name>
        <dbReference type="ChEBI" id="CHEBI:29105"/>
    </ligand>
</feature>
<dbReference type="InterPro" id="IPR001412">
    <property type="entry name" value="aa-tRNA-synth_I_CS"/>
</dbReference>
<dbReference type="SUPFAM" id="SSF52374">
    <property type="entry name" value="Nucleotidylyl transferase"/>
    <property type="match status" value="1"/>
</dbReference>
<dbReference type="PANTHER" id="PTHR45765:SF1">
    <property type="entry name" value="METHIONINE--TRNA LIGASE, CYTOPLASMIC"/>
    <property type="match status" value="1"/>
</dbReference>
<dbReference type="InterPro" id="IPR033911">
    <property type="entry name" value="MetRS_core"/>
</dbReference>
<comment type="subunit">
    <text evidence="4 16">Homodimer.</text>
</comment>
<dbReference type="EMBL" id="CP025628">
    <property type="protein sequence ID" value="AWD32226.1"/>
    <property type="molecule type" value="Genomic_DNA"/>
</dbReference>
<comment type="function">
    <text evidence="1 16">Is required not only for elongation of protein synthesis but also for the initiation of all mRNA translation through initiator tRNA(fMet) aminoacylation.</text>
</comment>
<dbReference type="NCBIfam" id="TIGR00399">
    <property type="entry name" value="metG_C_term"/>
    <property type="match status" value="1"/>
</dbReference>
<dbReference type="Proteomes" id="UP000266796">
    <property type="component" value="Chromosome"/>
</dbReference>
<dbReference type="PANTHER" id="PTHR45765">
    <property type="entry name" value="METHIONINE--TRNA LIGASE"/>
    <property type="match status" value="1"/>
</dbReference>
<dbReference type="PRINTS" id="PR01041">
    <property type="entry name" value="TRNASYNTHMET"/>
</dbReference>
<evidence type="ECO:0000256" key="11">
    <source>
        <dbReference type="ARBA" id="ARBA00022840"/>
    </source>
</evidence>
<organism evidence="18 19">
    <name type="scientific">Candidatus Kinetoplastidibacterium kentomonadis</name>
    <dbReference type="NCBI Taxonomy" id="1576550"/>
    <lineage>
        <taxon>Bacteria</taxon>
        <taxon>Pseudomonadati</taxon>
        <taxon>Pseudomonadota</taxon>
        <taxon>Betaproteobacteria</taxon>
        <taxon>Candidatus Kinetoplastidibacterium</taxon>
    </lineage>
</organism>
<feature type="binding site" evidence="16">
    <location>
        <position position="344"/>
    </location>
    <ligand>
        <name>ATP</name>
        <dbReference type="ChEBI" id="CHEBI:30616"/>
    </ligand>
</feature>
<dbReference type="GO" id="GO:0004825">
    <property type="term" value="F:methionine-tRNA ligase activity"/>
    <property type="evidence" value="ECO:0007669"/>
    <property type="project" value="UniProtKB-UniRule"/>
</dbReference>
<evidence type="ECO:0000256" key="15">
    <source>
        <dbReference type="ARBA" id="ARBA00047364"/>
    </source>
</evidence>
<dbReference type="InterPro" id="IPR009080">
    <property type="entry name" value="tRNAsynth_Ia_anticodon-bd"/>
</dbReference>
<evidence type="ECO:0000256" key="7">
    <source>
        <dbReference type="ARBA" id="ARBA00022598"/>
    </source>
</evidence>
<dbReference type="Gene3D" id="3.40.50.620">
    <property type="entry name" value="HUPs"/>
    <property type="match status" value="1"/>
</dbReference>
<evidence type="ECO:0000256" key="1">
    <source>
        <dbReference type="ARBA" id="ARBA00003314"/>
    </source>
</evidence>
<evidence type="ECO:0000256" key="10">
    <source>
        <dbReference type="ARBA" id="ARBA00022833"/>
    </source>
</evidence>
<dbReference type="GO" id="GO:0005829">
    <property type="term" value="C:cytosol"/>
    <property type="evidence" value="ECO:0007669"/>
    <property type="project" value="TreeGrafter"/>
</dbReference>
<dbReference type="GO" id="GO:0005524">
    <property type="term" value="F:ATP binding"/>
    <property type="evidence" value="ECO:0007669"/>
    <property type="project" value="UniProtKB-UniRule"/>
</dbReference>
<feature type="domain" description="TRNA-binding" evidence="17">
    <location>
        <begin position="585"/>
        <end position="690"/>
    </location>
</feature>
<dbReference type="Gene3D" id="1.10.730.10">
    <property type="entry name" value="Isoleucyl-tRNA Synthetase, Domain 1"/>
    <property type="match status" value="1"/>
</dbReference>
<dbReference type="PROSITE" id="PS50886">
    <property type="entry name" value="TRBD"/>
    <property type="match status" value="1"/>
</dbReference>
<reference evidence="18 19" key="1">
    <citation type="journal article" date="2018" name="Parasitology">
        <title>The reduced genome of Candidatus Kinetoplastibacterium sorsogonicusi, the endosymbiont of Kentomonas sorsogonicus (Trypanosomatidae): loss of the haem-synthesis pathway.</title>
        <authorList>
            <person name="Silva F.M."/>
            <person name="Kostygov A.Y."/>
            <person name="Spodareva V.V."/>
            <person name="Butenko A."/>
            <person name="Tossou R."/>
            <person name="Lukes J."/>
            <person name="Yurchenko V."/>
            <person name="Alves J.M.P."/>
        </authorList>
    </citation>
    <scope>NUCLEOTIDE SEQUENCE [LARGE SCALE GENOMIC DNA]</scope>
    <source>
        <strain evidence="18 19">MF-08</strain>
    </source>
</reference>
<dbReference type="Gene3D" id="2.20.28.20">
    <property type="entry name" value="Methionyl-tRNA synthetase, Zn-domain"/>
    <property type="match status" value="1"/>
</dbReference>
<evidence type="ECO:0000256" key="8">
    <source>
        <dbReference type="ARBA" id="ARBA00022723"/>
    </source>
</evidence>
<evidence type="ECO:0000313" key="18">
    <source>
        <dbReference type="EMBL" id="AWD32226.1"/>
    </source>
</evidence>
<dbReference type="AlphaFoldDB" id="A0A3S7J981"/>
<dbReference type="NCBIfam" id="TIGR00398">
    <property type="entry name" value="metG"/>
    <property type="match status" value="1"/>
</dbReference>
<dbReference type="SUPFAM" id="SSF50249">
    <property type="entry name" value="Nucleic acid-binding proteins"/>
    <property type="match status" value="1"/>
</dbReference>
<feature type="binding site" evidence="16">
    <location>
        <position position="156"/>
    </location>
    <ligand>
        <name>Zn(2+)</name>
        <dbReference type="ChEBI" id="CHEBI:29105"/>
    </ligand>
</feature>
<dbReference type="FunFam" id="2.20.28.20:FF:000001">
    <property type="entry name" value="Methionine--tRNA ligase"/>
    <property type="match status" value="1"/>
</dbReference>
<evidence type="ECO:0000256" key="16">
    <source>
        <dbReference type="HAMAP-Rule" id="MF_00098"/>
    </source>
</evidence>